<feature type="region of interest" description="Disordered" evidence="1">
    <location>
        <begin position="753"/>
        <end position="802"/>
    </location>
</feature>
<evidence type="ECO:0000259" key="2">
    <source>
        <dbReference type="Pfam" id="PF10536"/>
    </source>
</evidence>
<feature type="domain" description="Aminotransferase-like plant mobile" evidence="2">
    <location>
        <begin position="353"/>
        <end position="509"/>
    </location>
</feature>
<dbReference type="InterPro" id="IPR019557">
    <property type="entry name" value="AminoTfrase-like_pln_mobile"/>
</dbReference>
<keyword evidence="4" id="KW-1185">Reference proteome</keyword>
<evidence type="ECO:0000313" key="4">
    <source>
        <dbReference type="Proteomes" id="UP001341840"/>
    </source>
</evidence>
<protein>
    <recommendedName>
        <fullName evidence="2">Aminotransferase-like plant mobile domain-containing protein</fullName>
    </recommendedName>
</protein>
<dbReference type="InterPro" id="IPR044824">
    <property type="entry name" value="MAIN-like"/>
</dbReference>
<accession>A0ABU6SV79</accession>
<feature type="compositionally biased region" description="Low complexity" evidence="1">
    <location>
        <begin position="698"/>
        <end position="710"/>
    </location>
</feature>
<organism evidence="3 4">
    <name type="scientific">Stylosanthes scabra</name>
    <dbReference type="NCBI Taxonomy" id="79078"/>
    <lineage>
        <taxon>Eukaryota</taxon>
        <taxon>Viridiplantae</taxon>
        <taxon>Streptophyta</taxon>
        <taxon>Embryophyta</taxon>
        <taxon>Tracheophyta</taxon>
        <taxon>Spermatophyta</taxon>
        <taxon>Magnoliopsida</taxon>
        <taxon>eudicotyledons</taxon>
        <taxon>Gunneridae</taxon>
        <taxon>Pentapetalae</taxon>
        <taxon>rosids</taxon>
        <taxon>fabids</taxon>
        <taxon>Fabales</taxon>
        <taxon>Fabaceae</taxon>
        <taxon>Papilionoideae</taxon>
        <taxon>50 kb inversion clade</taxon>
        <taxon>dalbergioids sensu lato</taxon>
        <taxon>Dalbergieae</taxon>
        <taxon>Pterocarpus clade</taxon>
        <taxon>Stylosanthes</taxon>
    </lineage>
</organism>
<feature type="region of interest" description="Disordered" evidence="1">
    <location>
        <begin position="698"/>
        <end position="730"/>
    </location>
</feature>
<dbReference type="PANTHER" id="PTHR46033:SF8">
    <property type="entry name" value="PROTEIN MAINTENANCE OF MERISTEMS-LIKE"/>
    <property type="match status" value="1"/>
</dbReference>
<gene>
    <name evidence="3" type="ORF">PIB30_086002</name>
</gene>
<evidence type="ECO:0000256" key="1">
    <source>
        <dbReference type="SAM" id="MobiDB-lite"/>
    </source>
</evidence>
<comment type="caution">
    <text evidence="3">The sequence shown here is derived from an EMBL/GenBank/DDBJ whole genome shotgun (WGS) entry which is preliminary data.</text>
</comment>
<name>A0ABU6SV79_9FABA</name>
<sequence>MGSGVIFYEYEKREKFEDHDMRADAELGTFKIRRYHFDNESFVHSLHSIRFDPDRPYEIPIEALMADKIASASKSEESSAERRHSSRRPSPCYSPRTMPVAQRERSTSSVKGTRSFRRGTASSSIRKPRSWELIPPSEGWMCDADDEKEIGGMDPSEKGESSKEDPEMEEEYPEKEGNPEDRVPATPSLPLDIDAEEDFQRYVEELGRAPEPSPLLSSQASVPNEPVEAADRQSASCNGSSYDVSGVWPPRSLSPSAVHGVENWGVTPSFHLPWGECTITLQDVAYHVGLRTDGDPVSRCVRDFDEWYHQDCWDMVTEFLGKRPPQGDRHSGAGVKMTWLRERVLWTSQAVADPDILRLNGLDQTSRDSHRRRMLDLRYHLDRVSFDDFIWTPYVLPAWRDIEPHWVTERGEIETWHTAVPIVLFMYVRFHHVDRVKSQFGSEQPIPLDPVNLDGFMTSSPRGDDKWWPDELAYLYNIWNNRRSGEHQIRIVHAAYIGRPTREYMEWWERERDPIVLPHDAPTRGRRARQQRPDVRRKVEGREEEEAEYHRQEDIPEEAEGHGQEDIPEGTEYHGRGGLHEAGDVEPHGGAPATTQEADIDFFTSAALELVRFILQGEGSGSGSVPHASAAEPSGFETMGPPAEMYEVFTCSPSTMDQLAQEFVAGRGSDDAVYRSEPPVHPHVDPSRQVQGFQYYSSQPPAFQQSSPLPHYMHYSPHQQGFQQTSSHQQYMHYSPQPQAFQQTSPHEQYMHYSPQPQATQQTSSHQIVRPRAQRPRRDRRAPPCGTSSHLHHRPAEGGDHA</sequence>
<proteinExistence type="predicted"/>
<feature type="region of interest" description="Disordered" evidence="1">
    <location>
        <begin position="70"/>
        <end position="191"/>
    </location>
</feature>
<dbReference type="Proteomes" id="UP001341840">
    <property type="component" value="Unassembled WGS sequence"/>
</dbReference>
<dbReference type="EMBL" id="JASCZI010061871">
    <property type="protein sequence ID" value="MED6139668.1"/>
    <property type="molecule type" value="Genomic_DNA"/>
</dbReference>
<feature type="compositionally biased region" description="Basic and acidic residues" evidence="1">
    <location>
        <begin position="74"/>
        <end position="83"/>
    </location>
</feature>
<reference evidence="3 4" key="1">
    <citation type="journal article" date="2023" name="Plants (Basel)">
        <title>Bridging the Gap: Combining Genomics and Transcriptomics Approaches to Understand Stylosanthes scabra, an Orphan Legume from the Brazilian Caatinga.</title>
        <authorList>
            <person name="Ferreira-Neto J.R.C."/>
            <person name="da Silva M.D."/>
            <person name="Binneck E."/>
            <person name="de Melo N.F."/>
            <person name="da Silva R.H."/>
            <person name="de Melo A.L.T.M."/>
            <person name="Pandolfi V."/>
            <person name="Bustamante F.O."/>
            <person name="Brasileiro-Vidal A.C."/>
            <person name="Benko-Iseppon A.M."/>
        </authorList>
    </citation>
    <scope>NUCLEOTIDE SEQUENCE [LARGE SCALE GENOMIC DNA]</scope>
    <source>
        <tissue evidence="3">Leaves</tissue>
    </source>
</reference>
<dbReference type="PANTHER" id="PTHR46033">
    <property type="entry name" value="PROTEIN MAIN-LIKE 2"/>
    <property type="match status" value="1"/>
</dbReference>
<dbReference type="Pfam" id="PF10536">
    <property type="entry name" value="PMD"/>
    <property type="match status" value="2"/>
</dbReference>
<feature type="region of interest" description="Disordered" evidence="1">
    <location>
        <begin position="518"/>
        <end position="594"/>
    </location>
</feature>
<feature type="compositionally biased region" description="Basic and acidic residues" evidence="1">
    <location>
        <begin position="531"/>
        <end position="541"/>
    </location>
</feature>
<feature type="compositionally biased region" description="Basic and acidic residues" evidence="1">
    <location>
        <begin position="548"/>
        <end position="587"/>
    </location>
</feature>
<feature type="compositionally biased region" description="Low complexity" evidence="1">
    <location>
        <begin position="754"/>
        <end position="771"/>
    </location>
</feature>
<feature type="domain" description="Aminotransferase-like plant mobile" evidence="2">
    <location>
        <begin position="261"/>
        <end position="343"/>
    </location>
</feature>
<feature type="compositionally biased region" description="Basic and acidic residues" evidence="1">
    <location>
        <begin position="174"/>
        <end position="183"/>
    </location>
</feature>
<evidence type="ECO:0000313" key="3">
    <source>
        <dbReference type="EMBL" id="MED6139668.1"/>
    </source>
</evidence>
<feature type="compositionally biased region" description="Basic and acidic residues" evidence="1">
    <location>
        <begin position="149"/>
        <end position="165"/>
    </location>
</feature>
<feature type="compositionally biased region" description="Low complexity" evidence="1">
    <location>
        <begin position="718"/>
        <end position="730"/>
    </location>
</feature>
<feature type="region of interest" description="Disordered" evidence="1">
    <location>
        <begin position="209"/>
        <end position="241"/>
    </location>
</feature>